<protein>
    <submittedName>
        <fullName evidence="1">Uncharacterized protein</fullName>
    </submittedName>
</protein>
<gene>
    <name evidence="1" type="ORF">KO481_03995</name>
</gene>
<sequence length="117" mass="12850">MSYVFDVGDVTVWSPSLRVGNLYVRIVSGISEVLEIPTGLHPLASDFYDIDIDVFEHFVRAMFDLYVSASHDILKSMIEGVMLPSLVMLDRAGRGIIPTTTAEAAILSKASELSMAR</sequence>
<proteinExistence type="predicted"/>
<comment type="caution">
    <text evidence="1">The sequence shown here is derived from an EMBL/GenBank/DDBJ whole genome shotgun (WGS) entry which is preliminary data.</text>
</comment>
<dbReference type="EMBL" id="JAHKNI010000001">
    <property type="protein sequence ID" value="MBU3060683.1"/>
    <property type="molecule type" value="Genomic_DNA"/>
</dbReference>
<dbReference type="RefSeq" id="WP_215915505.1">
    <property type="nucleotide sequence ID" value="NZ_JAHKNI010000001.1"/>
</dbReference>
<name>A0ABS6AS17_9NOCA</name>
<accession>A0ABS6AS17</accession>
<evidence type="ECO:0000313" key="2">
    <source>
        <dbReference type="Proteomes" id="UP000733379"/>
    </source>
</evidence>
<keyword evidence="2" id="KW-1185">Reference proteome</keyword>
<evidence type="ECO:0000313" key="1">
    <source>
        <dbReference type="EMBL" id="MBU3060683.1"/>
    </source>
</evidence>
<reference evidence="1 2" key="1">
    <citation type="submission" date="2021-06" db="EMBL/GenBank/DDBJ databases">
        <title>Actinomycetes sequencing.</title>
        <authorList>
            <person name="Shan Q."/>
        </authorList>
    </citation>
    <scope>NUCLEOTIDE SEQUENCE [LARGE SCALE GENOMIC DNA]</scope>
    <source>
        <strain evidence="1 2">NEAU-G5</strain>
    </source>
</reference>
<dbReference type="Pfam" id="PF19564">
    <property type="entry name" value="DUF6086"/>
    <property type="match status" value="1"/>
</dbReference>
<dbReference type="Proteomes" id="UP000733379">
    <property type="component" value="Unassembled WGS sequence"/>
</dbReference>
<organism evidence="1 2">
    <name type="scientific">Nocardia albiluteola</name>
    <dbReference type="NCBI Taxonomy" id="2842303"/>
    <lineage>
        <taxon>Bacteria</taxon>
        <taxon>Bacillati</taxon>
        <taxon>Actinomycetota</taxon>
        <taxon>Actinomycetes</taxon>
        <taxon>Mycobacteriales</taxon>
        <taxon>Nocardiaceae</taxon>
        <taxon>Nocardia</taxon>
    </lineage>
</organism>
<dbReference type="InterPro" id="IPR045732">
    <property type="entry name" value="DUF6086"/>
</dbReference>